<dbReference type="EMBL" id="JBBWWR010000005">
    <property type="protein sequence ID" value="KAK8966465.1"/>
    <property type="molecule type" value="Genomic_DNA"/>
</dbReference>
<proteinExistence type="predicted"/>
<keyword evidence="3" id="KW-1185">Reference proteome</keyword>
<evidence type="ECO:0000313" key="2">
    <source>
        <dbReference type="EMBL" id="KAK8966465.1"/>
    </source>
</evidence>
<protein>
    <submittedName>
        <fullName evidence="2">Uncharacterized protein</fullName>
    </submittedName>
</protein>
<dbReference type="InterPro" id="IPR038633">
    <property type="entry name" value="Rpn13/ADRM1_Pru_sf"/>
</dbReference>
<dbReference type="PANTHER" id="PTHR36741:SF1">
    <property type="entry name" value="OS07G0100500 PROTEIN"/>
    <property type="match status" value="1"/>
</dbReference>
<accession>A0ABR2MQT0</accession>
<sequence>MVRSRSEGSKDDAKADVSNQFDRSRESEASDESEEIVGSHPSGNLLDVRKSVGPSVALPGRIRDVLRDGAESDPLLGREEVDNGIFLLLQALDHQVMGGCRLDERLKPLLKQSATGGATEDQFITQLVQYFEASEVAVLARCLCVPLVSVRVGKITKQGNMLYPTALRGFLSLTLLPSSHMRISFTGDDGFIERLAVVGNDLESSSVIIEGISADTSGRSFLLKFSDSRILFFWCSEKSKGDGMELIVKMKDLLGNKPSLSGLTGISKCRLDSFATHLRDNMLALASTPTTAFTSSSGSQMASSNSSEVDLGCQSKTSHVLVPTAHAAKSNLVYQTSLSPRSNAFKDGNIFTRKGVQEKKIRWGDSSINVHLSTSPVSLHDQSMIQNGGKAESHGLLPPMLSPLSLPLFSLCPTFAIPSKFSSQSSFFSPYYCWCPPCPASLQYSLTSNLPNSSEFMPLPPISTFLSSASPPKSLTTSKYSFEVTELPSLNPTSLLPDPLLHFPMPISSICSLPCSQQIATFTPFMSDPIVHLPMIDICSSGQGYLFNARPSISASHPPLPINLANHQLIPPMESLVEKNARETLRVLMASTPTLSSSKLLNVFPVVLSSTELYGKGTSVPGNGDLFKGAVDVQSINCGISSLKFPSIGDTSRDVLGDRIECNCPNSNNCHCPNTNNCQMSNTETDEL</sequence>
<gene>
    <name evidence="2" type="ORF">KSP40_PGU003683</name>
</gene>
<evidence type="ECO:0000256" key="1">
    <source>
        <dbReference type="SAM" id="MobiDB-lite"/>
    </source>
</evidence>
<evidence type="ECO:0000313" key="3">
    <source>
        <dbReference type="Proteomes" id="UP001412067"/>
    </source>
</evidence>
<comment type="caution">
    <text evidence="2">The sequence shown here is derived from an EMBL/GenBank/DDBJ whole genome shotgun (WGS) entry which is preliminary data.</text>
</comment>
<feature type="region of interest" description="Disordered" evidence="1">
    <location>
        <begin position="1"/>
        <end position="48"/>
    </location>
</feature>
<organism evidence="2 3">
    <name type="scientific">Platanthera guangdongensis</name>
    <dbReference type="NCBI Taxonomy" id="2320717"/>
    <lineage>
        <taxon>Eukaryota</taxon>
        <taxon>Viridiplantae</taxon>
        <taxon>Streptophyta</taxon>
        <taxon>Embryophyta</taxon>
        <taxon>Tracheophyta</taxon>
        <taxon>Spermatophyta</taxon>
        <taxon>Magnoliopsida</taxon>
        <taxon>Liliopsida</taxon>
        <taxon>Asparagales</taxon>
        <taxon>Orchidaceae</taxon>
        <taxon>Orchidoideae</taxon>
        <taxon>Orchideae</taxon>
        <taxon>Orchidinae</taxon>
        <taxon>Platanthera</taxon>
    </lineage>
</organism>
<dbReference type="Proteomes" id="UP001412067">
    <property type="component" value="Unassembled WGS sequence"/>
</dbReference>
<dbReference type="Gene3D" id="2.30.29.70">
    <property type="entry name" value="Proteasomal ubiquitin receptor Rpn13/ADRM1"/>
    <property type="match status" value="1"/>
</dbReference>
<dbReference type="PANTHER" id="PTHR36741">
    <property type="entry name" value="OS07G0100500 PROTEIN"/>
    <property type="match status" value="1"/>
</dbReference>
<name>A0ABR2MQT0_9ASPA</name>
<reference evidence="2 3" key="1">
    <citation type="journal article" date="2022" name="Nat. Plants">
        <title>Genomes of leafy and leafless Platanthera orchids illuminate the evolution of mycoheterotrophy.</title>
        <authorList>
            <person name="Li M.H."/>
            <person name="Liu K.W."/>
            <person name="Li Z."/>
            <person name="Lu H.C."/>
            <person name="Ye Q.L."/>
            <person name="Zhang D."/>
            <person name="Wang J.Y."/>
            <person name="Li Y.F."/>
            <person name="Zhong Z.M."/>
            <person name="Liu X."/>
            <person name="Yu X."/>
            <person name="Liu D.K."/>
            <person name="Tu X.D."/>
            <person name="Liu B."/>
            <person name="Hao Y."/>
            <person name="Liao X.Y."/>
            <person name="Jiang Y.T."/>
            <person name="Sun W.H."/>
            <person name="Chen J."/>
            <person name="Chen Y.Q."/>
            <person name="Ai Y."/>
            <person name="Zhai J.W."/>
            <person name="Wu S.S."/>
            <person name="Zhou Z."/>
            <person name="Hsiao Y.Y."/>
            <person name="Wu W.L."/>
            <person name="Chen Y.Y."/>
            <person name="Lin Y.F."/>
            <person name="Hsu J.L."/>
            <person name="Li C.Y."/>
            <person name="Wang Z.W."/>
            <person name="Zhao X."/>
            <person name="Zhong W.Y."/>
            <person name="Ma X.K."/>
            <person name="Ma L."/>
            <person name="Huang J."/>
            <person name="Chen G.Z."/>
            <person name="Huang M.Z."/>
            <person name="Huang L."/>
            <person name="Peng D.H."/>
            <person name="Luo Y.B."/>
            <person name="Zou S.Q."/>
            <person name="Chen S.P."/>
            <person name="Lan S."/>
            <person name="Tsai W.C."/>
            <person name="Van de Peer Y."/>
            <person name="Liu Z.J."/>
        </authorList>
    </citation>
    <scope>NUCLEOTIDE SEQUENCE [LARGE SCALE GENOMIC DNA]</scope>
    <source>
        <strain evidence="2">Lor288</strain>
    </source>
</reference>
<feature type="compositionally biased region" description="Basic and acidic residues" evidence="1">
    <location>
        <begin position="1"/>
        <end position="15"/>
    </location>
</feature>